<dbReference type="InterPro" id="IPR017850">
    <property type="entry name" value="Alkaline_phosphatase_core_sf"/>
</dbReference>
<dbReference type="EMBL" id="JACHEK010000007">
    <property type="protein sequence ID" value="MBB6145680.1"/>
    <property type="molecule type" value="Genomic_DNA"/>
</dbReference>
<gene>
    <name evidence="3" type="ORF">HNQ77_003641</name>
</gene>
<protein>
    <recommendedName>
        <fullName evidence="2">Sulfatase N-terminal domain-containing protein</fullName>
    </recommendedName>
</protein>
<evidence type="ECO:0000259" key="2">
    <source>
        <dbReference type="Pfam" id="PF00884"/>
    </source>
</evidence>
<comment type="caution">
    <text evidence="3">The sequence shown here is derived from an EMBL/GenBank/DDBJ whole genome shotgun (WGS) entry which is preliminary data.</text>
</comment>
<dbReference type="Gene3D" id="3.40.720.10">
    <property type="entry name" value="Alkaline Phosphatase, subunit A"/>
    <property type="match status" value="1"/>
</dbReference>
<evidence type="ECO:0000313" key="4">
    <source>
        <dbReference type="Proteomes" id="UP000538666"/>
    </source>
</evidence>
<sequence length="529" mass="59912">MRILQHPITTALGITTLSLLFLIGPFVSPNHEAIYHLSGTATPVFILVGIYFGYLWLLLSGVLLIAEKYRIFWFPVWLGVLWFLPWVVLKNCIMLTLWPISHRAMVHLFLGTLAAYLVALLFRPAILRKKFPSIQSVASVVLGFAAFAGLATLVRLPYEAWAARDLNPRFTANARSISPARSAAHHRIIWILFDELSQQQVYGERYPGLSLPAFDRLADQSLEFTHVVPAGILTERVIPSLFSGLPVDAIRVSADGQLRALHNPTSEVWQPFNQYNTVFQDAHFANYATGVVGWMNPYCRLLAGVLDRCFWTYRSPETNDLQADHTWQARMTSPFRFLASYFPDSFGLGARGGAFGRTASEMHIADYVEIRDEADRLLADPAIDFVFLHLPLPHPEGIYDRKRMIFATAGASYLDNLSLADQYLAHVRLLLEKQHQWDSSVVIVMGDHSWRTELIWKRSPGWTLEDEQASHGGKFDDRPAFIVKMPMQQNALQMDIPFAAVHTRELLDAVIRSKVETAAELRSWAEKPR</sequence>
<dbReference type="Pfam" id="PF00884">
    <property type="entry name" value="Sulfatase"/>
    <property type="match status" value="1"/>
</dbReference>
<feature type="transmembrane region" description="Helical" evidence="1">
    <location>
        <begin position="104"/>
        <end position="122"/>
    </location>
</feature>
<dbReference type="AlphaFoldDB" id="A0A841JWZ7"/>
<feature type="transmembrane region" description="Helical" evidence="1">
    <location>
        <begin position="134"/>
        <end position="158"/>
    </location>
</feature>
<proteinExistence type="predicted"/>
<dbReference type="RefSeq" id="WP_050060721.1">
    <property type="nucleotide sequence ID" value="NZ_JACHEK010000007.1"/>
</dbReference>
<dbReference type="SUPFAM" id="SSF53649">
    <property type="entry name" value="Alkaline phosphatase-like"/>
    <property type="match status" value="1"/>
</dbReference>
<dbReference type="InterPro" id="IPR000917">
    <property type="entry name" value="Sulfatase_N"/>
</dbReference>
<dbReference type="Proteomes" id="UP000538666">
    <property type="component" value="Unassembled WGS sequence"/>
</dbReference>
<keyword evidence="1" id="KW-0472">Membrane</keyword>
<feature type="transmembrane region" description="Helical" evidence="1">
    <location>
        <begin position="71"/>
        <end position="98"/>
    </location>
</feature>
<keyword evidence="4" id="KW-1185">Reference proteome</keyword>
<keyword evidence="1" id="KW-0812">Transmembrane</keyword>
<feature type="domain" description="Sulfatase N-terminal" evidence="2">
    <location>
        <begin position="188"/>
        <end position="481"/>
    </location>
</feature>
<keyword evidence="1" id="KW-1133">Transmembrane helix</keyword>
<evidence type="ECO:0000313" key="3">
    <source>
        <dbReference type="EMBL" id="MBB6145680.1"/>
    </source>
</evidence>
<accession>A0A841JWZ7</accession>
<evidence type="ECO:0000256" key="1">
    <source>
        <dbReference type="SAM" id="Phobius"/>
    </source>
</evidence>
<feature type="transmembrane region" description="Helical" evidence="1">
    <location>
        <begin position="33"/>
        <end position="59"/>
    </location>
</feature>
<feature type="transmembrane region" description="Helical" evidence="1">
    <location>
        <begin position="7"/>
        <end position="27"/>
    </location>
</feature>
<name>A0A841JWZ7_9BACT</name>
<dbReference type="OrthoDB" id="103158at2"/>
<organism evidence="3 4">
    <name type="scientific">Silvibacterium bohemicum</name>
    <dbReference type="NCBI Taxonomy" id="1577686"/>
    <lineage>
        <taxon>Bacteria</taxon>
        <taxon>Pseudomonadati</taxon>
        <taxon>Acidobacteriota</taxon>
        <taxon>Terriglobia</taxon>
        <taxon>Terriglobales</taxon>
        <taxon>Acidobacteriaceae</taxon>
        <taxon>Silvibacterium</taxon>
    </lineage>
</organism>
<reference evidence="3 4" key="1">
    <citation type="submission" date="2020-08" db="EMBL/GenBank/DDBJ databases">
        <title>Genomic Encyclopedia of Type Strains, Phase IV (KMG-IV): sequencing the most valuable type-strain genomes for metagenomic binning, comparative biology and taxonomic classification.</title>
        <authorList>
            <person name="Goeker M."/>
        </authorList>
    </citation>
    <scope>NUCLEOTIDE SEQUENCE [LARGE SCALE GENOMIC DNA]</scope>
    <source>
        <strain evidence="3 4">DSM 103733</strain>
    </source>
</reference>